<name>A0A419TAV3_9FIRM</name>
<feature type="transmembrane region" description="Helical" evidence="10">
    <location>
        <begin position="6"/>
        <end position="23"/>
    </location>
</feature>
<keyword evidence="9" id="KW-0489">Methyltransferase</keyword>
<proteinExistence type="inferred from homology"/>
<gene>
    <name evidence="13" type="ORF">BET03_01830</name>
</gene>
<dbReference type="PANTHER" id="PTHR30487">
    <property type="entry name" value="TYPE 4 PREPILIN-LIKE PROTEINS LEADER PEPTIDE-PROCESSING ENZYME"/>
    <property type="match status" value="1"/>
</dbReference>
<dbReference type="OrthoDB" id="9789291at2"/>
<evidence type="ECO:0000313" key="14">
    <source>
        <dbReference type="Proteomes" id="UP000284177"/>
    </source>
</evidence>
<evidence type="ECO:0000256" key="1">
    <source>
        <dbReference type="ARBA" id="ARBA00004429"/>
    </source>
</evidence>
<comment type="caution">
    <text evidence="13">The sequence shown here is derived from an EMBL/GenBank/DDBJ whole genome shotgun (WGS) entry which is preliminary data.</text>
</comment>
<evidence type="ECO:0000256" key="10">
    <source>
        <dbReference type="SAM" id="Phobius"/>
    </source>
</evidence>
<dbReference type="RefSeq" id="WP_120166646.1">
    <property type="nucleotide sequence ID" value="NZ_MCIB01000001.1"/>
</dbReference>
<keyword evidence="9" id="KW-0378">Hydrolase</keyword>
<feature type="transmembrane region" description="Helical" evidence="10">
    <location>
        <begin position="186"/>
        <end position="212"/>
    </location>
</feature>
<sequence>MFYIITFTSLLIGSFLNVCIYRIPRGKSISYPPSHCPKCDTRLKPLDLIPVISYIFYRGKCRYCGEKISLQYPLIEILTAIIYILLFLKYGLTITFIKYATLSSLLLVISVIDYQHKIIPDKLNIFGLITGFIFISLYNFKIGLINGTIGLLIGGGLFLLIAVLTKGAMGGGDIKLMAVIGLWMGWKYIILISLLSFVFGAIISLLLLLFKIKDRKDYIPFGPFIALATFVTILYGSEIIQYYMIRY</sequence>
<organism evidence="13 14">
    <name type="scientific">Thermohalobacter berrensis</name>
    <dbReference type="NCBI Taxonomy" id="99594"/>
    <lineage>
        <taxon>Bacteria</taxon>
        <taxon>Bacillati</taxon>
        <taxon>Bacillota</taxon>
        <taxon>Tissierellia</taxon>
        <taxon>Tissierellales</taxon>
        <taxon>Thermohalobacteraceae</taxon>
        <taxon>Thermohalobacter</taxon>
    </lineage>
</organism>
<evidence type="ECO:0000259" key="12">
    <source>
        <dbReference type="Pfam" id="PF06750"/>
    </source>
</evidence>
<keyword evidence="4" id="KW-0997">Cell inner membrane</keyword>
<dbReference type="GO" id="GO:0006465">
    <property type="term" value="P:signal peptide processing"/>
    <property type="evidence" value="ECO:0007669"/>
    <property type="project" value="TreeGrafter"/>
</dbReference>
<keyword evidence="6 10" id="KW-1133">Transmembrane helix</keyword>
<evidence type="ECO:0000256" key="5">
    <source>
        <dbReference type="ARBA" id="ARBA00022692"/>
    </source>
</evidence>
<dbReference type="PRINTS" id="PR00864">
    <property type="entry name" value="PREPILNPTASE"/>
</dbReference>
<feature type="domain" description="Prepilin peptidase A24 N-terminal" evidence="12">
    <location>
        <begin position="9"/>
        <end position="89"/>
    </location>
</feature>
<dbReference type="EMBL" id="MCIB01000001">
    <property type="protein sequence ID" value="RKD34591.1"/>
    <property type="molecule type" value="Genomic_DNA"/>
</dbReference>
<feature type="transmembrane region" description="Helical" evidence="10">
    <location>
        <begin position="70"/>
        <end position="90"/>
    </location>
</feature>
<keyword evidence="9" id="KW-0808">Transferase</keyword>
<dbReference type="GO" id="GO:0004190">
    <property type="term" value="F:aspartic-type endopeptidase activity"/>
    <property type="evidence" value="ECO:0007669"/>
    <property type="project" value="UniProtKB-EC"/>
</dbReference>
<evidence type="ECO:0000256" key="8">
    <source>
        <dbReference type="RuleBase" id="RU003793"/>
    </source>
</evidence>
<evidence type="ECO:0000256" key="7">
    <source>
        <dbReference type="ARBA" id="ARBA00023136"/>
    </source>
</evidence>
<feature type="transmembrane region" description="Helical" evidence="10">
    <location>
        <begin position="218"/>
        <end position="237"/>
    </location>
</feature>
<dbReference type="Pfam" id="PF06750">
    <property type="entry name" value="A24_N_bact"/>
    <property type="match status" value="1"/>
</dbReference>
<evidence type="ECO:0000313" key="13">
    <source>
        <dbReference type="EMBL" id="RKD34591.1"/>
    </source>
</evidence>
<evidence type="ECO:0000256" key="9">
    <source>
        <dbReference type="RuleBase" id="RU003794"/>
    </source>
</evidence>
<comment type="function">
    <text evidence="9">Plays an essential role in type IV pili and type II pseudopili formation by proteolytically removing the leader sequence from substrate proteins and subsequently monomethylating the alpha-amino group of the newly exposed N-terminal phenylalanine.</text>
</comment>
<reference evidence="13 14" key="1">
    <citation type="submission" date="2016-08" db="EMBL/GenBank/DDBJ databases">
        <title>Novel Firmicutes and Novel Genomes.</title>
        <authorList>
            <person name="Poppleton D.I."/>
            <person name="Gribaldo S."/>
        </authorList>
    </citation>
    <scope>NUCLEOTIDE SEQUENCE [LARGE SCALE GENOMIC DNA]</scope>
    <source>
        <strain evidence="13 14">CTT3</strain>
    </source>
</reference>
<dbReference type="GO" id="GO:0008168">
    <property type="term" value="F:methyltransferase activity"/>
    <property type="evidence" value="ECO:0007669"/>
    <property type="project" value="UniProtKB-KW"/>
</dbReference>
<keyword evidence="5 9" id="KW-0812">Transmembrane</keyword>
<dbReference type="EC" id="3.4.23.43" evidence="9"/>
<feature type="transmembrane region" description="Helical" evidence="10">
    <location>
        <begin position="123"/>
        <end position="140"/>
    </location>
</feature>
<evidence type="ECO:0000256" key="3">
    <source>
        <dbReference type="ARBA" id="ARBA00022475"/>
    </source>
</evidence>
<dbReference type="Gene3D" id="1.20.120.1220">
    <property type="match status" value="1"/>
</dbReference>
<protein>
    <recommendedName>
        <fullName evidence="9">Prepilin leader peptidase/N-methyltransferase</fullName>
        <ecNumber evidence="9">2.1.1.-</ecNumber>
        <ecNumber evidence="9">3.4.23.43</ecNumber>
    </recommendedName>
</protein>
<dbReference type="InterPro" id="IPR050882">
    <property type="entry name" value="Prepilin_peptidase/N-MTase"/>
</dbReference>
<dbReference type="InterPro" id="IPR000045">
    <property type="entry name" value="Prepilin_IV_endopep_pep"/>
</dbReference>
<comment type="catalytic activity">
    <reaction evidence="9">
        <text>Typically cleaves a -Gly-|-Phe- bond to release an N-terminal, basic peptide of 5-8 residues from type IV prepilin, and then N-methylates the new N-terminal amino group, the methyl donor being S-adenosyl-L-methionine.</text>
        <dbReference type="EC" id="3.4.23.43"/>
    </reaction>
</comment>
<dbReference type="EC" id="2.1.1.-" evidence="9"/>
<feature type="domain" description="Prepilin type IV endopeptidase peptidase" evidence="11">
    <location>
        <begin position="102"/>
        <end position="205"/>
    </location>
</feature>
<comment type="similarity">
    <text evidence="2 8">Belongs to the peptidase A24 family.</text>
</comment>
<accession>A0A419TAV3</accession>
<dbReference type="Proteomes" id="UP000284177">
    <property type="component" value="Unassembled WGS sequence"/>
</dbReference>
<dbReference type="GO" id="GO:0005886">
    <property type="term" value="C:plasma membrane"/>
    <property type="evidence" value="ECO:0007669"/>
    <property type="project" value="UniProtKB-SubCell"/>
</dbReference>
<keyword evidence="14" id="KW-1185">Reference proteome</keyword>
<keyword evidence="7 10" id="KW-0472">Membrane</keyword>
<dbReference type="InterPro" id="IPR010627">
    <property type="entry name" value="Prepilin_pept_A24_N"/>
</dbReference>
<feature type="transmembrane region" description="Helical" evidence="10">
    <location>
        <begin position="146"/>
        <end position="165"/>
    </location>
</feature>
<keyword evidence="3" id="KW-1003">Cell membrane</keyword>
<evidence type="ECO:0000256" key="2">
    <source>
        <dbReference type="ARBA" id="ARBA00005801"/>
    </source>
</evidence>
<dbReference type="PANTHER" id="PTHR30487:SF0">
    <property type="entry name" value="PREPILIN LEADER PEPTIDASE_N-METHYLTRANSFERASE-RELATED"/>
    <property type="match status" value="1"/>
</dbReference>
<evidence type="ECO:0000259" key="11">
    <source>
        <dbReference type="Pfam" id="PF01478"/>
    </source>
</evidence>
<comment type="subcellular location">
    <subcellularLocation>
        <location evidence="1">Cell inner membrane</location>
        <topology evidence="1">Multi-pass membrane protein</topology>
    </subcellularLocation>
    <subcellularLocation>
        <location evidence="9">Cell membrane</location>
        <topology evidence="9">Multi-pass membrane protein</topology>
    </subcellularLocation>
</comment>
<dbReference type="Pfam" id="PF01478">
    <property type="entry name" value="Peptidase_A24"/>
    <property type="match status" value="1"/>
</dbReference>
<dbReference type="GO" id="GO:0032259">
    <property type="term" value="P:methylation"/>
    <property type="evidence" value="ECO:0007669"/>
    <property type="project" value="UniProtKB-KW"/>
</dbReference>
<keyword evidence="9" id="KW-0645">Protease</keyword>
<evidence type="ECO:0000256" key="4">
    <source>
        <dbReference type="ARBA" id="ARBA00022519"/>
    </source>
</evidence>
<evidence type="ECO:0000256" key="6">
    <source>
        <dbReference type="ARBA" id="ARBA00022989"/>
    </source>
</evidence>
<dbReference type="InterPro" id="IPR014032">
    <property type="entry name" value="Peptidase_A24A_bac"/>
</dbReference>
<keyword evidence="9" id="KW-0511">Multifunctional enzyme</keyword>
<dbReference type="AlphaFoldDB" id="A0A419TAV3"/>